<feature type="compositionally biased region" description="Low complexity" evidence="1">
    <location>
        <begin position="22"/>
        <end position="33"/>
    </location>
</feature>
<feature type="compositionally biased region" description="Polar residues" evidence="1">
    <location>
        <begin position="125"/>
        <end position="156"/>
    </location>
</feature>
<protein>
    <submittedName>
        <fullName evidence="2">Uncharacterized protein</fullName>
    </submittedName>
</protein>
<feature type="compositionally biased region" description="Basic and acidic residues" evidence="1">
    <location>
        <begin position="70"/>
        <end position="83"/>
    </location>
</feature>
<feature type="compositionally biased region" description="Polar residues" evidence="1">
    <location>
        <begin position="45"/>
        <end position="61"/>
    </location>
</feature>
<proteinExistence type="predicted"/>
<accession>A0AAW1EJT4</accession>
<gene>
    <name evidence="2" type="ORF">VZT92_019164</name>
</gene>
<dbReference type="Proteomes" id="UP001488805">
    <property type="component" value="Unassembled WGS sequence"/>
</dbReference>
<evidence type="ECO:0000313" key="3">
    <source>
        <dbReference type="Proteomes" id="UP001488805"/>
    </source>
</evidence>
<evidence type="ECO:0000313" key="2">
    <source>
        <dbReference type="EMBL" id="KAK9522718.1"/>
    </source>
</evidence>
<keyword evidence="3" id="KW-1185">Reference proteome</keyword>
<feature type="region of interest" description="Disordered" evidence="1">
    <location>
        <begin position="1"/>
        <end position="102"/>
    </location>
</feature>
<sequence>MGNQKPYRLGAQAHQEPDDPAPQDAAAGLLKLSLSDDRRRGEYSQVPSDLSGSAPTSTSEQDIPHMSGVRLERTPSPTRREVDQPPLDFNDYSQSDSLGPLRVQSLRTDYIESLTKDVDRFDPNTHYSSIDNSQGPNQVTPPRSSESPTPIRSPSD</sequence>
<feature type="region of interest" description="Disordered" evidence="1">
    <location>
        <begin position="115"/>
        <end position="156"/>
    </location>
</feature>
<reference evidence="2 3" key="1">
    <citation type="journal article" date="2024" name="Genome Biol. Evol.">
        <title>Chromosome-level genome assembly of the viviparous eelpout Zoarces viviparus.</title>
        <authorList>
            <person name="Fuhrmann N."/>
            <person name="Brasseur M.V."/>
            <person name="Bakowski C.E."/>
            <person name="Podsiadlowski L."/>
            <person name="Prost S."/>
            <person name="Krehenwinkel H."/>
            <person name="Mayer C."/>
        </authorList>
    </citation>
    <scope>NUCLEOTIDE SEQUENCE [LARGE SCALE GENOMIC DNA]</scope>
    <source>
        <strain evidence="2">NO-MEL_2022_Ind0_liver</strain>
    </source>
</reference>
<evidence type="ECO:0000256" key="1">
    <source>
        <dbReference type="SAM" id="MobiDB-lite"/>
    </source>
</evidence>
<dbReference type="AlphaFoldDB" id="A0AAW1EJT4"/>
<name>A0AAW1EJT4_ZOAVI</name>
<comment type="caution">
    <text evidence="2">The sequence shown here is derived from an EMBL/GenBank/DDBJ whole genome shotgun (WGS) entry which is preliminary data.</text>
</comment>
<organism evidence="2 3">
    <name type="scientific">Zoarces viviparus</name>
    <name type="common">Viviparous eelpout</name>
    <name type="synonym">Blennius viviparus</name>
    <dbReference type="NCBI Taxonomy" id="48416"/>
    <lineage>
        <taxon>Eukaryota</taxon>
        <taxon>Metazoa</taxon>
        <taxon>Chordata</taxon>
        <taxon>Craniata</taxon>
        <taxon>Vertebrata</taxon>
        <taxon>Euteleostomi</taxon>
        <taxon>Actinopterygii</taxon>
        <taxon>Neopterygii</taxon>
        <taxon>Teleostei</taxon>
        <taxon>Neoteleostei</taxon>
        <taxon>Acanthomorphata</taxon>
        <taxon>Eupercaria</taxon>
        <taxon>Perciformes</taxon>
        <taxon>Cottioidei</taxon>
        <taxon>Zoarcales</taxon>
        <taxon>Zoarcidae</taxon>
        <taxon>Zoarcinae</taxon>
        <taxon>Zoarces</taxon>
    </lineage>
</organism>
<dbReference type="EMBL" id="JBCEZU010000221">
    <property type="protein sequence ID" value="KAK9522718.1"/>
    <property type="molecule type" value="Genomic_DNA"/>
</dbReference>